<proteinExistence type="predicted"/>
<evidence type="ECO:0000313" key="3">
    <source>
        <dbReference type="EMBL" id="PLW85512.1"/>
    </source>
</evidence>
<dbReference type="RefSeq" id="WP_084198290.1">
    <property type="nucleotide sequence ID" value="NZ_BMYL01000003.1"/>
</dbReference>
<feature type="region of interest" description="Disordered" evidence="1">
    <location>
        <begin position="466"/>
        <end position="491"/>
    </location>
</feature>
<dbReference type="KEGG" id="hja:BST95_04335"/>
<organism evidence="3 4">
    <name type="scientific">Halioglobus japonicus</name>
    <dbReference type="NCBI Taxonomy" id="930805"/>
    <lineage>
        <taxon>Bacteria</taxon>
        <taxon>Pseudomonadati</taxon>
        <taxon>Pseudomonadota</taxon>
        <taxon>Gammaproteobacteria</taxon>
        <taxon>Cellvibrionales</taxon>
        <taxon>Halieaceae</taxon>
        <taxon>Halioglobus</taxon>
    </lineage>
</organism>
<evidence type="ECO:0000256" key="2">
    <source>
        <dbReference type="SAM" id="SignalP"/>
    </source>
</evidence>
<feature type="compositionally biased region" description="Basic and acidic residues" evidence="1">
    <location>
        <begin position="470"/>
        <end position="483"/>
    </location>
</feature>
<sequence length="745" mass="82736">MKRHIATRLTAAALAAAVLAACSPEPRGRGDIAGERLQEAVVSEREARYVAAVPDPAEPLAGQSQILFGDLHVHTTFSPDAFIMSLPLTGGSGLHPPADACDFARYCAALDFWSINDHAEGITPRRWAETRQSIRECNASAGDPANPDMVSFLGWEWSQVATDPAKHYGHKNVIFLDTEDDQVPARAIAAPRERLAQAPIGRAAQLMMSLADFENRDFYLGIQSYYDEIADTPVCPKGVDTRDLPANCLEVADDPRELFTKLDEWGYDSIVIPHGNSWGMNTPATTTLDKQLTREQHDPKRQILFEVYSGHGNSEEYRRWRAAVKEDDGGLICPEPTDDYLPCCYRAGQIIRQRCEASGESAEECQLRDFEARQNFVDAGNSGHLTVPGQSVVDWLNCGTCPDCFNEPMDHRPAATAQYALAISGFDDAQDPLRFRFGLIGSSDNHRGQPGTGYKEVRRKFMTEAFGSPEDGRAARQQRDTREPLPMSEAIDGNSVGLVSARNMERQNSFWLTGGLAAIHASGRDRNAIWSSLKRREVYATSGDRLLLWFDLLHGEKRHPMGSELSLAESPVFRVSAMGAFKQMPGCPDYAHSGLGDARLESLCGGECYNPSSERHVIDRIEIVRIQPQERGDEDVADLISDPWKVFQCDPEPMGCTVEFSDEDFVAGERETIYYARAIQETTAMINAANLRCEYDAQGRCIEVDPCYGDFRTPADEDCLAPAQQRAWSSPIFVDFQSRQEQEEK</sequence>
<comment type="caution">
    <text evidence="3">The sequence shown here is derived from an EMBL/GenBank/DDBJ whole genome shotgun (WGS) entry which is preliminary data.</text>
</comment>
<dbReference type="Gene3D" id="3.20.20.140">
    <property type="entry name" value="Metal-dependent hydrolases"/>
    <property type="match status" value="1"/>
</dbReference>
<feature type="signal peptide" evidence="2">
    <location>
        <begin position="1"/>
        <end position="20"/>
    </location>
</feature>
<name>A0AAP8MCY0_9GAMM</name>
<dbReference type="Proteomes" id="UP000235162">
    <property type="component" value="Unassembled WGS sequence"/>
</dbReference>
<dbReference type="AlphaFoldDB" id="A0AAP8MCY0"/>
<evidence type="ECO:0000256" key="1">
    <source>
        <dbReference type="SAM" id="MobiDB-lite"/>
    </source>
</evidence>
<keyword evidence="4" id="KW-1185">Reference proteome</keyword>
<dbReference type="PROSITE" id="PS51257">
    <property type="entry name" value="PROKAR_LIPOPROTEIN"/>
    <property type="match status" value="1"/>
</dbReference>
<feature type="chain" id="PRO_5042979233" evidence="2">
    <location>
        <begin position="21"/>
        <end position="745"/>
    </location>
</feature>
<evidence type="ECO:0000313" key="4">
    <source>
        <dbReference type="Proteomes" id="UP000235162"/>
    </source>
</evidence>
<gene>
    <name evidence="3" type="ORF">C0029_12900</name>
</gene>
<dbReference type="EMBL" id="PKUR01000003">
    <property type="protein sequence ID" value="PLW85512.1"/>
    <property type="molecule type" value="Genomic_DNA"/>
</dbReference>
<dbReference type="InterPro" id="IPR016195">
    <property type="entry name" value="Pol/histidinol_Pase-like"/>
</dbReference>
<reference evidence="3 4" key="1">
    <citation type="submission" date="2018-01" db="EMBL/GenBank/DDBJ databases">
        <title>The draft genome sequence of Halioglobus japonicus S1-36.</title>
        <authorList>
            <person name="Du Z.-J."/>
            <person name="Shi M.-J."/>
        </authorList>
    </citation>
    <scope>NUCLEOTIDE SEQUENCE [LARGE SCALE GENOMIC DNA]</scope>
    <source>
        <strain evidence="3 4">S1-36</strain>
    </source>
</reference>
<accession>A0AAP8MCY0</accession>
<dbReference type="InterPro" id="IPR022028">
    <property type="entry name" value="DUF3604"/>
</dbReference>
<protein>
    <submittedName>
        <fullName evidence="3">DUF3604 domain-containing protein</fullName>
    </submittedName>
</protein>
<dbReference type="Pfam" id="PF12228">
    <property type="entry name" value="DUF3604"/>
    <property type="match status" value="1"/>
</dbReference>
<dbReference type="SUPFAM" id="SSF89550">
    <property type="entry name" value="PHP domain-like"/>
    <property type="match status" value="1"/>
</dbReference>
<keyword evidence="2" id="KW-0732">Signal</keyword>